<evidence type="ECO:0000313" key="1">
    <source>
        <dbReference type="EMBL" id="MBD2171015.1"/>
    </source>
</evidence>
<accession>A0ABR7ZES3</accession>
<organism evidence="1 2">
    <name type="scientific">Anabaena cylindrica FACHB-318</name>
    <dbReference type="NCBI Taxonomy" id="2692880"/>
    <lineage>
        <taxon>Bacteria</taxon>
        <taxon>Bacillati</taxon>
        <taxon>Cyanobacteriota</taxon>
        <taxon>Cyanophyceae</taxon>
        <taxon>Nostocales</taxon>
        <taxon>Nostocaceae</taxon>
        <taxon>Anabaena</taxon>
    </lineage>
</organism>
<proteinExistence type="predicted"/>
<protein>
    <submittedName>
        <fullName evidence="1">Uncharacterized protein</fullName>
    </submittedName>
</protein>
<name>A0ABR7ZES3_ANACY</name>
<gene>
    <name evidence="1" type="ORF">H6F81_07115</name>
</gene>
<reference evidence="1 2" key="1">
    <citation type="journal article" date="2020" name="ISME J.">
        <title>Comparative genomics reveals insights into cyanobacterial evolution and habitat adaptation.</title>
        <authorList>
            <person name="Chen M.Y."/>
            <person name="Teng W.K."/>
            <person name="Zhao L."/>
            <person name="Hu C.X."/>
            <person name="Zhou Y.K."/>
            <person name="Han B.P."/>
            <person name="Song L.R."/>
            <person name="Shu W.S."/>
        </authorList>
    </citation>
    <scope>NUCLEOTIDE SEQUENCE [LARGE SCALE GENOMIC DNA]</scope>
    <source>
        <strain evidence="1 2">FACHB-318</strain>
    </source>
</reference>
<evidence type="ECO:0000313" key="2">
    <source>
        <dbReference type="Proteomes" id="UP000638897"/>
    </source>
</evidence>
<sequence length="144" mass="15888">MTIESLLIAVATVFWTKAQEKIGENIGDVLWNAPGQLIELLRRKNQAPSLTSDEPERLDYGQAVLELTQAAQDPEIAQAVVDVEAVVNNDKSEAAKEIKKLADEIKSHPSVVKNFTKMAETIKAEKGATVAQNIEHFTQNNTYN</sequence>
<dbReference type="RefSeq" id="WP_010998034.1">
    <property type="nucleotide sequence ID" value="NZ_JACJQC010000004.1"/>
</dbReference>
<comment type="caution">
    <text evidence="1">The sequence shown here is derived from an EMBL/GenBank/DDBJ whole genome shotgun (WGS) entry which is preliminary data.</text>
</comment>
<keyword evidence="2" id="KW-1185">Reference proteome</keyword>
<dbReference type="EMBL" id="JACJQC010000004">
    <property type="protein sequence ID" value="MBD2171015.1"/>
    <property type="molecule type" value="Genomic_DNA"/>
</dbReference>
<dbReference type="Proteomes" id="UP000638897">
    <property type="component" value="Unassembled WGS sequence"/>
</dbReference>